<evidence type="ECO:0000313" key="4">
    <source>
        <dbReference type="EMBL" id="KAK0703920.1"/>
    </source>
</evidence>
<dbReference type="Pfam" id="PF00172">
    <property type="entry name" value="Zn_clus"/>
    <property type="match status" value="1"/>
</dbReference>
<evidence type="ECO:0000313" key="5">
    <source>
        <dbReference type="Proteomes" id="UP001172101"/>
    </source>
</evidence>
<keyword evidence="5" id="KW-1185">Reference proteome</keyword>
<accession>A0AA39ZUT3</accession>
<keyword evidence="1" id="KW-0539">Nucleus</keyword>
<feature type="compositionally biased region" description="Basic residues" evidence="2">
    <location>
        <begin position="46"/>
        <end position="57"/>
    </location>
</feature>
<dbReference type="PANTHER" id="PTHR47784">
    <property type="entry name" value="STEROL UPTAKE CONTROL PROTEIN 2"/>
    <property type="match status" value="1"/>
</dbReference>
<evidence type="ECO:0000256" key="2">
    <source>
        <dbReference type="SAM" id="MobiDB-lite"/>
    </source>
</evidence>
<feature type="region of interest" description="Disordered" evidence="2">
    <location>
        <begin position="337"/>
        <end position="357"/>
    </location>
</feature>
<feature type="compositionally biased region" description="Low complexity" evidence="2">
    <location>
        <begin position="107"/>
        <end position="118"/>
    </location>
</feature>
<gene>
    <name evidence="4" type="ORF">B0T26DRAFT_757417</name>
</gene>
<dbReference type="Gene3D" id="4.10.240.10">
    <property type="entry name" value="Zn(2)-C6 fungal-type DNA-binding domain"/>
    <property type="match status" value="1"/>
</dbReference>
<feature type="region of interest" description="Disordered" evidence="2">
    <location>
        <begin position="30"/>
        <end position="57"/>
    </location>
</feature>
<sequence length="575" mass="61989">MATDRAHDADAARGTSPYQYHVFVAEFDNASPDGRLTSSYKDRTHAPRKRPHHKSRQGCIACKRRRVKCDNRAPCSSCVKRNEPCVHPKASSASANREAAPAQPKLAAQSAPTPTAPADAHVGVDPDASDTAINLLHMELFHHFQTSTAATLSYPDIWPQTVQWSFQEPYIMSAILCLSASHLAASRPHSTRYSRIALQLLTKSAALLGEKLSGPVDAQNVEKLMGASLLMQYIAWSHVGFLDAGQQSAAGHGVPLTPGAGSSGLDISQDPLFRLSSGIKDLFFESFPALWGNDKDSAFLSTSLYSPRLAIEQTLAQHGIDPGAHVAYFMGVWDDPRLPPTRTTPGPGQDAQQPPALSVSSSLARFEQFLSGPAPCCDCVKLQLSSTVAFFKRLTCHRAPGDTPSPSPSPPERHGDDTAPVIRCPHTVQPETLAALTLPPLQLGASDFERVAFRCVARGVSIVLCLAALVSPSSFARICPGNAAAPAPEWAAAVVAQLQPDIERYIFVLPVICANGSFRDLAFQGDVRALVVLLYFYRAARVLLAGPHSWWACDRSRVMEGLIARELQAKGWDVG</sequence>
<reference evidence="4" key="1">
    <citation type="submission" date="2023-06" db="EMBL/GenBank/DDBJ databases">
        <title>Genome-scale phylogeny and comparative genomics of the fungal order Sordariales.</title>
        <authorList>
            <consortium name="Lawrence Berkeley National Laboratory"/>
            <person name="Hensen N."/>
            <person name="Bonometti L."/>
            <person name="Westerberg I."/>
            <person name="Brannstrom I.O."/>
            <person name="Guillou S."/>
            <person name="Cros-Aarteil S."/>
            <person name="Calhoun S."/>
            <person name="Haridas S."/>
            <person name="Kuo A."/>
            <person name="Mondo S."/>
            <person name="Pangilinan J."/>
            <person name="Riley R."/>
            <person name="LaButti K."/>
            <person name="Andreopoulos B."/>
            <person name="Lipzen A."/>
            <person name="Chen C."/>
            <person name="Yanf M."/>
            <person name="Daum C."/>
            <person name="Ng V."/>
            <person name="Clum A."/>
            <person name="Steindorff A."/>
            <person name="Ohm R."/>
            <person name="Martin F."/>
            <person name="Silar P."/>
            <person name="Natvig D."/>
            <person name="Lalanne C."/>
            <person name="Gautier V."/>
            <person name="Ament-velasquez S.L."/>
            <person name="Kruys A."/>
            <person name="Hutchinson M.I."/>
            <person name="Powell A.J."/>
            <person name="Barry K."/>
            <person name="Miller A.N."/>
            <person name="Grigoriev I.V."/>
            <person name="Debuchy R."/>
            <person name="Gladieux P."/>
            <person name="Thoren M.H."/>
            <person name="Johannesson H."/>
        </authorList>
    </citation>
    <scope>NUCLEOTIDE SEQUENCE</scope>
    <source>
        <strain evidence="4">SMH2392-1A</strain>
    </source>
</reference>
<feature type="domain" description="Zn(2)-C6 fungal-type" evidence="3">
    <location>
        <begin position="58"/>
        <end position="87"/>
    </location>
</feature>
<dbReference type="SMART" id="SM00066">
    <property type="entry name" value="GAL4"/>
    <property type="match status" value="1"/>
</dbReference>
<dbReference type="SUPFAM" id="SSF57701">
    <property type="entry name" value="Zn2/Cys6 DNA-binding domain"/>
    <property type="match status" value="1"/>
</dbReference>
<dbReference type="InterPro" id="IPR001138">
    <property type="entry name" value="Zn2Cys6_DnaBD"/>
</dbReference>
<evidence type="ECO:0000259" key="3">
    <source>
        <dbReference type="PROSITE" id="PS50048"/>
    </source>
</evidence>
<dbReference type="RefSeq" id="XP_060290779.1">
    <property type="nucleotide sequence ID" value="XM_060446242.1"/>
</dbReference>
<dbReference type="AlphaFoldDB" id="A0AA39ZUT3"/>
<feature type="region of interest" description="Disordered" evidence="2">
    <location>
        <begin position="85"/>
        <end position="118"/>
    </location>
</feature>
<organism evidence="4 5">
    <name type="scientific">Lasiosphaeria miniovina</name>
    <dbReference type="NCBI Taxonomy" id="1954250"/>
    <lineage>
        <taxon>Eukaryota</taxon>
        <taxon>Fungi</taxon>
        <taxon>Dikarya</taxon>
        <taxon>Ascomycota</taxon>
        <taxon>Pezizomycotina</taxon>
        <taxon>Sordariomycetes</taxon>
        <taxon>Sordariomycetidae</taxon>
        <taxon>Sordariales</taxon>
        <taxon>Lasiosphaeriaceae</taxon>
        <taxon>Lasiosphaeria</taxon>
    </lineage>
</organism>
<feature type="region of interest" description="Disordered" evidence="2">
    <location>
        <begin position="399"/>
        <end position="418"/>
    </location>
</feature>
<dbReference type="Proteomes" id="UP001172101">
    <property type="component" value="Unassembled WGS sequence"/>
</dbReference>
<proteinExistence type="predicted"/>
<dbReference type="InterPro" id="IPR036864">
    <property type="entry name" value="Zn2-C6_fun-type_DNA-bd_sf"/>
</dbReference>
<protein>
    <recommendedName>
        <fullName evidence="3">Zn(2)-C6 fungal-type domain-containing protein</fullName>
    </recommendedName>
</protein>
<feature type="compositionally biased region" description="Low complexity" evidence="2">
    <location>
        <begin position="340"/>
        <end position="356"/>
    </location>
</feature>
<dbReference type="InterPro" id="IPR053157">
    <property type="entry name" value="Sterol_Uptake_Regulator"/>
</dbReference>
<dbReference type="EMBL" id="JAUIRO010000008">
    <property type="protein sequence ID" value="KAK0703920.1"/>
    <property type="molecule type" value="Genomic_DNA"/>
</dbReference>
<comment type="caution">
    <text evidence="4">The sequence shown here is derived from an EMBL/GenBank/DDBJ whole genome shotgun (WGS) entry which is preliminary data.</text>
</comment>
<dbReference type="CDD" id="cd00067">
    <property type="entry name" value="GAL4"/>
    <property type="match status" value="1"/>
</dbReference>
<name>A0AA39ZUT3_9PEZI</name>
<dbReference type="PROSITE" id="PS50048">
    <property type="entry name" value="ZN2_CY6_FUNGAL_2"/>
    <property type="match status" value="1"/>
</dbReference>
<dbReference type="GO" id="GO:0008270">
    <property type="term" value="F:zinc ion binding"/>
    <property type="evidence" value="ECO:0007669"/>
    <property type="project" value="InterPro"/>
</dbReference>
<evidence type="ECO:0000256" key="1">
    <source>
        <dbReference type="ARBA" id="ARBA00023242"/>
    </source>
</evidence>
<dbReference type="PANTHER" id="PTHR47784:SF5">
    <property type="entry name" value="STEROL UPTAKE CONTROL PROTEIN 2"/>
    <property type="match status" value="1"/>
</dbReference>
<dbReference type="GeneID" id="85329512"/>
<dbReference type="GO" id="GO:0001228">
    <property type="term" value="F:DNA-binding transcription activator activity, RNA polymerase II-specific"/>
    <property type="evidence" value="ECO:0007669"/>
    <property type="project" value="TreeGrafter"/>
</dbReference>
<dbReference type="PROSITE" id="PS00463">
    <property type="entry name" value="ZN2_CY6_FUNGAL_1"/>
    <property type="match status" value="1"/>
</dbReference>